<dbReference type="AlphaFoldDB" id="X1SLM0"/>
<name>X1SLM0_9ZZZZ</name>
<sequence>MNRHYTEREFSDLIESIHDRIPLAAIGVDVMAG</sequence>
<proteinExistence type="predicted"/>
<accession>X1SLM0</accession>
<comment type="caution">
    <text evidence="1">The sequence shown here is derived from an EMBL/GenBank/DDBJ whole genome shotgun (WGS) entry which is preliminary data.</text>
</comment>
<feature type="non-terminal residue" evidence="1">
    <location>
        <position position="33"/>
    </location>
</feature>
<organism evidence="1">
    <name type="scientific">marine sediment metagenome</name>
    <dbReference type="NCBI Taxonomy" id="412755"/>
    <lineage>
        <taxon>unclassified sequences</taxon>
        <taxon>metagenomes</taxon>
        <taxon>ecological metagenomes</taxon>
    </lineage>
</organism>
<reference evidence="1" key="1">
    <citation type="journal article" date="2014" name="Front. Microbiol.">
        <title>High frequency of phylogenetically diverse reductive dehalogenase-homologous genes in deep subseafloor sedimentary metagenomes.</title>
        <authorList>
            <person name="Kawai M."/>
            <person name="Futagami T."/>
            <person name="Toyoda A."/>
            <person name="Takaki Y."/>
            <person name="Nishi S."/>
            <person name="Hori S."/>
            <person name="Arai W."/>
            <person name="Tsubouchi T."/>
            <person name="Morono Y."/>
            <person name="Uchiyama I."/>
            <person name="Ito T."/>
            <person name="Fujiyama A."/>
            <person name="Inagaki F."/>
            <person name="Takami H."/>
        </authorList>
    </citation>
    <scope>NUCLEOTIDE SEQUENCE</scope>
    <source>
        <strain evidence="1">Expedition CK06-06</strain>
    </source>
</reference>
<evidence type="ECO:0000313" key="1">
    <source>
        <dbReference type="EMBL" id="GAI76265.1"/>
    </source>
</evidence>
<dbReference type="EMBL" id="BARW01007788">
    <property type="protein sequence ID" value="GAI76265.1"/>
    <property type="molecule type" value="Genomic_DNA"/>
</dbReference>
<protein>
    <submittedName>
        <fullName evidence="1">Uncharacterized protein</fullName>
    </submittedName>
</protein>
<dbReference type="Gene3D" id="3.30.750.200">
    <property type="match status" value="1"/>
</dbReference>
<gene>
    <name evidence="1" type="ORF">S12H4_16135</name>
</gene>